<dbReference type="NCBIfam" id="TIGR00762">
    <property type="entry name" value="DegV"/>
    <property type="match status" value="1"/>
</dbReference>
<dbReference type="InterPro" id="IPR050270">
    <property type="entry name" value="DegV_domain_contain"/>
</dbReference>
<keyword evidence="1" id="KW-0446">Lipid-binding</keyword>
<evidence type="ECO:0000256" key="1">
    <source>
        <dbReference type="ARBA" id="ARBA00023121"/>
    </source>
</evidence>
<reference evidence="2" key="2">
    <citation type="journal article" date="2021" name="PeerJ">
        <title>Extensive microbial diversity within the chicken gut microbiome revealed by metagenomics and culture.</title>
        <authorList>
            <person name="Gilroy R."/>
            <person name="Ravi A."/>
            <person name="Getino M."/>
            <person name="Pursley I."/>
            <person name="Horton D.L."/>
            <person name="Alikhan N.F."/>
            <person name="Baker D."/>
            <person name="Gharbi K."/>
            <person name="Hall N."/>
            <person name="Watson M."/>
            <person name="Adriaenssens E.M."/>
            <person name="Foster-Nyarko E."/>
            <person name="Jarju S."/>
            <person name="Secka A."/>
            <person name="Antonio M."/>
            <person name="Oren A."/>
            <person name="Chaudhuri R.R."/>
            <person name="La Ragione R."/>
            <person name="Hildebrand F."/>
            <person name="Pallen M.J."/>
        </authorList>
    </citation>
    <scope>NUCLEOTIDE SEQUENCE</scope>
    <source>
        <strain evidence="2">1370</strain>
    </source>
</reference>
<evidence type="ECO:0000313" key="3">
    <source>
        <dbReference type="Proteomes" id="UP000823960"/>
    </source>
</evidence>
<dbReference type="PANTHER" id="PTHR33434:SF2">
    <property type="entry name" value="FATTY ACID-BINDING PROTEIN TM_1468"/>
    <property type="match status" value="1"/>
</dbReference>
<dbReference type="SUPFAM" id="SSF82549">
    <property type="entry name" value="DAK1/DegV-like"/>
    <property type="match status" value="1"/>
</dbReference>
<sequence length="294" mass="31943">MPADYEIYTDMSADLPAEVAKREGIAFVPMSFTIGQKSETVERPQGESELKAFYDAQRSGEPTHTTQISPYMYTQLFEPVLASGRSVLYISLSSGLSSTYSSSLVAAEELNEKFASKLVCVDSLAATAGMGMLIELAAKNRASGMSLEENAKWLEENRLRIYHWFMVEDLMFLKKGGRIPATTAIVGSAFSIKPILKVNPDGTLSAFGKKRGSRAAMNELVELYAAHSAGGDSERIMILHSDDPEKAEYLRQRLLEKNPGADISVMLLSPVIGAHVGPGMCAVVHLAPEGVSRD</sequence>
<proteinExistence type="predicted"/>
<organism evidence="2 3">
    <name type="scientific">Candidatus Faeciplasma avium</name>
    <dbReference type="NCBI Taxonomy" id="2840798"/>
    <lineage>
        <taxon>Bacteria</taxon>
        <taxon>Bacillati</taxon>
        <taxon>Bacillota</taxon>
        <taxon>Clostridia</taxon>
        <taxon>Eubacteriales</taxon>
        <taxon>Oscillospiraceae</taxon>
        <taxon>Oscillospiraceae incertae sedis</taxon>
        <taxon>Candidatus Faeciplasma</taxon>
    </lineage>
</organism>
<protein>
    <submittedName>
        <fullName evidence="2">DegV family protein</fullName>
    </submittedName>
</protein>
<accession>A0A9D1NRC2</accession>
<dbReference type="Proteomes" id="UP000823960">
    <property type="component" value="Unassembled WGS sequence"/>
</dbReference>
<dbReference type="InterPro" id="IPR043168">
    <property type="entry name" value="DegV_C"/>
</dbReference>
<dbReference type="Gene3D" id="3.30.1180.10">
    <property type="match status" value="1"/>
</dbReference>
<dbReference type="AlphaFoldDB" id="A0A9D1NRC2"/>
<name>A0A9D1NRC2_9FIRM</name>
<dbReference type="EMBL" id="DVOL01000098">
    <property type="protein sequence ID" value="HIV11401.1"/>
    <property type="molecule type" value="Genomic_DNA"/>
</dbReference>
<reference evidence="2" key="1">
    <citation type="submission" date="2020-10" db="EMBL/GenBank/DDBJ databases">
        <authorList>
            <person name="Gilroy R."/>
        </authorList>
    </citation>
    <scope>NUCLEOTIDE SEQUENCE</scope>
    <source>
        <strain evidence="2">1370</strain>
    </source>
</reference>
<dbReference type="GO" id="GO:0008289">
    <property type="term" value="F:lipid binding"/>
    <property type="evidence" value="ECO:0007669"/>
    <property type="project" value="UniProtKB-KW"/>
</dbReference>
<evidence type="ECO:0000313" key="2">
    <source>
        <dbReference type="EMBL" id="HIV11401.1"/>
    </source>
</evidence>
<comment type="caution">
    <text evidence="2">The sequence shown here is derived from an EMBL/GenBank/DDBJ whole genome shotgun (WGS) entry which is preliminary data.</text>
</comment>
<dbReference type="Pfam" id="PF02645">
    <property type="entry name" value="DegV"/>
    <property type="match status" value="1"/>
</dbReference>
<dbReference type="Gene3D" id="2.20.28.50">
    <property type="entry name" value="degv family protein"/>
    <property type="match status" value="1"/>
</dbReference>
<dbReference type="PANTHER" id="PTHR33434">
    <property type="entry name" value="DEGV DOMAIN-CONTAINING PROTEIN DR_1986-RELATED"/>
    <property type="match status" value="1"/>
</dbReference>
<dbReference type="Gene3D" id="3.40.50.10440">
    <property type="entry name" value="Dihydroxyacetone kinase, domain 1"/>
    <property type="match status" value="1"/>
</dbReference>
<dbReference type="PROSITE" id="PS51482">
    <property type="entry name" value="DEGV"/>
    <property type="match status" value="1"/>
</dbReference>
<dbReference type="InterPro" id="IPR003797">
    <property type="entry name" value="DegV"/>
</dbReference>
<gene>
    <name evidence="2" type="ORF">IAD28_06900</name>
</gene>